<keyword evidence="2" id="KW-1185">Reference proteome</keyword>
<sequence>MIENDEQQIINEPTIIEAKSESDAVHPRFIKENPEEILKYEQEHYYYCIQCQLYFAPTFEGLSIHYDKEIISHKPLGSCFYCKGKVYEYTKQGESKLYHNCRNKTENHEQ</sequence>
<reference evidence="1" key="1">
    <citation type="submission" date="2022-01" db="EMBL/GenBank/DDBJ databases">
        <authorList>
            <person name="King R."/>
        </authorList>
    </citation>
    <scope>NUCLEOTIDE SEQUENCE</scope>
</reference>
<dbReference type="Proteomes" id="UP001153636">
    <property type="component" value="Chromosome 2"/>
</dbReference>
<dbReference type="AlphaFoldDB" id="A0A9P0GAN3"/>
<protein>
    <submittedName>
        <fullName evidence="1">Uncharacterized protein</fullName>
    </submittedName>
</protein>
<gene>
    <name evidence="1" type="ORF">PSYICH_LOCUS6340</name>
</gene>
<evidence type="ECO:0000313" key="2">
    <source>
        <dbReference type="Proteomes" id="UP001153636"/>
    </source>
</evidence>
<dbReference type="OrthoDB" id="6664046at2759"/>
<dbReference type="EMBL" id="OV651814">
    <property type="protein sequence ID" value="CAH1106203.1"/>
    <property type="molecule type" value="Genomic_DNA"/>
</dbReference>
<name>A0A9P0GAN3_9CUCU</name>
<evidence type="ECO:0000313" key="1">
    <source>
        <dbReference type="EMBL" id="CAH1106203.1"/>
    </source>
</evidence>
<proteinExistence type="predicted"/>
<organism evidence="1 2">
    <name type="scientific">Psylliodes chrysocephalus</name>
    <dbReference type="NCBI Taxonomy" id="3402493"/>
    <lineage>
        <taxon>Eukaryota</taxon>
        <taxon>Metazoa</taxon>
        <taxon>Ecdysozoa</taxon>
        <taxon>Arthropoda</taxon>
        <taxon>Hexapoda</taxon>
        <taxon>Insecta</taxon>
        <taxon>Pterygota</taxon>
        <taxon>Neoptera</taxon>
        <taxon>Endopterygota</taxon>
        <taxon>Coleoptera</taxon>
        <taxon>Polyphaga</taxon>
        <taxon>Cucujiformia</taxon>
        <taxon>Chrysomeloidea</taxon>
        <taxon>Chrysomelidae</taxon>
        <taxon>Galerucinae</taxon>
        <taxon>Alticini</taxon>
        <taxon>Psylliodes</taxon>
    </lineage>
</organism>
<accession>A0A9P0GAN3</accession>